<feature type="compositionally biased region" description="Polar residues" evidence="1">
    <location>
        <begin position="33"/>
        <end position="47"/>
    </location>
</feature>
<keyword evidence="3" id="KW-1185">Reference proteome</keyword>
<gene>
    <name evidence="2" type="ORF">bas28_0142</name>
</gene>
<sequence>MGFGYDFSQLRKVVEQTPFISQVLGEMCGSSIKTPSPATCEKQSQEVLDSLPTRRKS</sequence>
<feature type="region of interest" description="Disordered" evidence="1">
    <location>
        <begin position="33"/>
        <end position="57"/>
    </location>
</feature>
<protein>
    <submittedName>
        <fullName evidence="2">Uncharacterized protein</fullName>
    </submittedName>
</protein>
<dbReference type="GeneID" id="300198528"/>
<organism evidence="2 3">
    <name type="scientific">Escherichia phage IrmaTschudi</name>
    <dbReference type="NCBI Taxonomy" id="2851992"/>
    <lineage>
        <taxon>Viruses</taxon>
        <taxon>Duplodnaviria</taxon>
        <taxon>Heunggongvirae</taxon>
        <taxon>Uroviricota</taxon>
        <taxon>Caudoviricetes</taxon>
        <taxon>Demerecviridae</taxon>
        <taxon>Markadamsvirinae</taxon>
        <taxon>Epseptimavirus</taxon>
        <taxon>Epseptimavirus irmatschudi</taxon>
    </lineage>
</organism>
<evidence type="ECO:0000313" key="2">
    <source>
        <dbReference type="EMBL" id="QXV80467.1"/>
    </source>
</evidence>
<dbReference type="EMBL" id="MZ501076">
    <property type="protein sequence ID" value="QXV80467.1"/>
    <property type="molecule type" value="Genomic_DNA"/>
</dbReference>
<proteinExistence type="predicted"/>
<reference evidence="3" key="1">
    <citation type="journal article" date="2021" name="PLoS Biol.">
        <title>Systematic exploration of Escherichia coli phage-host interactions with the BASEL phage collection.</title>
        <authorList>
            <person name="Maffei E."/>
            <person name="Shaidullina A."/>
            <person name="Burkolter M."/>
            <person name="Heyer Y."/>
            <person name="Estermann F."/>
            <person name="Druelle V."/>
            <person name="Sauer P."/>
            <person name="Willi L."/>
            <person name="Michaelis S."/>
            <person name="Hilbi H."/>
            <person name="Thaler D.S."/>
            <person name="Harms A."/>
        </authorList>
    </citation>
    <scope>NUCLEOTIDE SEQUENCE [LARGE SCALE GENOMIC DNA]</scope>
    <source>
        <strain evidence="3">Bas28</strain>
    </source>
</reference>
<dbReference type="RefSeq" id="YP_011992450.1">
    <property type="nucleotide sequence ID" value="NC_105115.1"/>
</dbReference>
<dbReference type="Proteomes" id="UP000828621">
    <property type="component" value="Segment"/>
</dbReference>
<evidence type="ECO:0000313" key="3">
    <source>
        <dbReference type="Proteomes" id="UP000828621"/>
    </source>
</evidence>
<evidence type="ECO:0000256" key="1">
    <source>
        <dbReference type="SAM" id="MobiDB-lite"/>
    </source>
</evidence>
<accession>A0AAE7VTM0</accession>
<name>A0AAE7VTM0_9CAUD</name>